<accession>A0A0A9C6U5</accession>
<organism evidence="1">
    <name type="scientific">Arundo donax</name>
    <name type="common">Giant reed</name>
    <name type="synonym">Donax arundinaceus</name>
    <dbReference type="NCBI Taxonomy" id="35708"/>
    <lineage>
        <taxon>Eukaryota</taxon>
        <taxon>Viridiplantae</taxon>
        <taxon>Streptophyta</taxon>
        <taxon>Embryophyta</taxon>
        <taxon>Tracheophyta</taxon>
        <taxon>Spermatophyta</taxon>
        <taxon>Magnoliopsida</taxon>
        <taxon>Liliopsida</taxon>
        <taxon>Poales</taxon>
        <taxon>Poaceae</taxon>
        <taxon>PACMAD clade</taxon>
        <taxon>Arundinoideae</taxon>
        <taxon>Arundineae</taxon>
        <taxon>Arundo</taxon>
    </lineage>
</organism>
<protein>
    <submittedName>
        <fullName evidence="1">Uncharacterized protein</fullName>
    </submittedName>
</protein>
<dbReference type="AlphaFoldDB" id="A0A0A9C6U5"/>
<proteinExistence type="predicted"/>
<name>A0A0A9C6U5_ARUDO</name>
<reference evidence="1" key="2">
    <citation type="journal article" date="2015" name="Data Brief">
        <title>Shoot transcriptome of the giant reed, Arundo donax.</title>
        <authorList>
            <person name="Barrero R.A."/>
            <person name="Guerrero F.D."/>
            <person name="Moolhuijzen P."/>
            <person name="Goolsby J.A."/>
            <person name="Tidwell J."/>
            <person name="Bellgard S.E."/>
            <person name="Bellgard M.I."/>
        </authorList>
    </citation>
    <scope>NUCLEOTIDE SEQUENCE</scope>
    <source>
        <tissue evidence="1">Shoot tissue taken approximately 20 cm above the soil surface</tissue>
    </source>
</reference>
<sequence length="53" mass="6133">MPPTIRHLSILTGIAYNEDLHGSILRNKKFEEKNTKCGYDSDEIEDIDLNREV</sequence>
<reference evidence="1" key="1">
    <citation type="submission" date="2014-09" db="EMBL/GenBank/DDBJ databases">
        <authorList>
            <person name="Magalhaes I.L.F."/>
            <person name="Oliveira U."/>
            <person name="Santos F.R."/>
            <person name="Vidigal T.H.D.A."/>
            <person name="Brescovit A.D."/>
            <person name="Santos A.J."/>
        </authorList>
    </citation>
    <scope>NUCLEOTIDE SEQUENCE</scope>
    <source>
        <tissue evidence="1">Shoot tissue taken approximately 20 cm above the soil surface</tissue>
    </source>
</reference>
<evidence type="ECO:0000313" key="1">
    <source>
        <dbReference type="EMBL" id="JAD67247.1"/>
    </source>
</evidence>
<dbReference type="EMBL" id="GBRH01230648">
    <property type="protein sequence ID" value="JAD67247.1"/>
    <property type="molecule type" value="Transcribed_RNA"/>
</dbReference>